<dbReference type="EMBL" id="JYON01000019">
    <property type="protein sequence ID" value="KJH70669.1"/>
    <property type="molecule type" value="Genomic_DNA"/>
</dbReference>
<proteinExistence type="inferred from homology"/>
<dbReference type="InterPro" id="IPR029063">
    <property type="entry name" value="SAM-dependent_MTases_sf"/>
</dbReference>
<dbReference type="REBASE" id="113165">
    <property type="entry name" value="M.Ccy595ORF16540P"/>
</dbReference>
<evidence type="ECO:0000313" key="6">
    <source>
        <dbReference type="Proteomes" id="UP000032452"/>
    </source>
</evidence>
<sequence>MQNPPLNEILIGDCREVMKTLPENYISACITDPPYNYEFIGHKWDNSEIQRRIEKVSGKGNKTLVKNIPYGSGLAGGVRNKKWYQRNRHNILDYEKWCFEWGEQLFRICKPGATVLVFNSTRTVAHVQVSLENAGFYARDMLVYKRSSGIPKGVNIKQQLEKKGYEQPEKWDGWHSCLRNEWEAICVLQKPLSNNYLETLLEYGTGLFYAKEQFGGFQSNILEGIQRDKTEDFNVHCTVKPISLMRKLVEIFVPRLENSILIDPFTGSGTTLLAAKELGINYVGVEIVPDYLEIINKRLDGISGLQGMLPLSE</sequence>
<evidence type="ECO:0000313" key="5">
    <source>
        <dbReference type="EMBL" id="KJH70669.1"/>
    </source>
</evidence>
<dbReference type="Pfam" id="PF01555">
    <property type="entry name" value="N6_N4_Mtase"/>
    <property type="match status" value="1"/>
</dbReference>
<dbReference type="InterPro" id="IPR002941">
    <property type="entry name" value="DNA_methylase_N4/N6"/>
</dbReference>
<evidence type="ECO:0000256" key="1">
    <source>
        <dbReference type="ARBA" id="ARBA00022603"/>
    </source>
</evidence>
<dbReference type="GO" id="GO:0008170">
    <property type="term" value="F:N-methyltransferase activity"/>
    <property type="evidence" value="ECO:0007669"/>
    <property type="project" value="InterPro"/>
</dbReference>
<keyword evidence="2 5" id="KW-0808">Transferase</keyword>
<dbReference type="GO" id="GO:0032259">
    <property type="term" value="P:methylation"/>
    <property type="evidence" value="ECO:0007669"/>
    <property type="project" value="UniProtKB-KW"/>
</dbReference>
<dbReference type="Proteomes" id="UP000032452">
    <property type="component" value="Unassembled WGS sequence"/>
</dbReference>
<feature type="domain" description="DNA methylase N-4/N-6" evidence="4">
    <location>
        <begin position="27"/>
        <end position="297"/>
    </location>
</feature>
<accession>A0A0D8ZQB6</accession>
<dbReference type="Gene3D" id="3.40.50.150">
    <property type="entry name" value="Vaccinia Virus protein VP39"/>
    <property type="match status" value="1"/>
</dbReference>
<dbReference type="OrthoDB" id="9800801at2"/>
<dbReference type="PATRIC" id="fig|1618023.3.peg.353"/>
<evidence type="ECO:0000256" key="2">
    <source>
        <dbReference type="ARBA" id="ARBA00022679"/>
    </source>
</evidence>
<comment type="caution">
    <text evidence="5">The sequence shown here is derived from an EMBL/GenBank/DDBJ whole genome shotgun (WGS) entry which is preliminary data.</text>
</comment>
<dbReference type="PRINTS" id="PR00508">
    <property type="entry name" value="S21N4MTFRASE"/>
</dbReference>
<dbReference type="GO" id="GO:0003677">
    <property type="term" value="F:DNA binding"/>
    <property type="evidence" value="ECO:0007669"/>
    <property type="project" value="InterPro"/>
</dbReference>
<dbReference type="STRING" id="1618023.UH38_16540"/>
<dbReference type="InterPro" id="IPR001091">
    <property type="entry name" value="RM_Methyltransferase"/>
</dbReference>
<dbReference type="AlphaFoldDB" id="A0A0D8ZQB6"/>
<keyword evidence="6" id="KW-1185">Reference proteome</keyword>
<comment type="similarity">
    <text evidence="3">Belongs to the N(4)/N(6)-methyltransferase family.</text>
</comment>
<organism evidence="5 6">
    <name type="scientific">Aliterella atlantica CENA595</name>
    <dbReference type="NCBI Taxonomy" id="1618023"/>
    <lineage>
        <taxon>Bacteria</taxon>
        <taxon>Bacillati</taxon>
        <taxon>Cyanobacteriota</taxon>
        <taxon>Cyanophyceae</taxon>
        <taxon>Chroococcidiopsidales</taxon>
        <taxon>Aliterellaceae</taxon>
        <taxon>Aliterella</taxon>
    </lineage>
</organism>
<reference evidence="5 6" key="1">
    <citation type="submission" date="2015-02" db="EMBL/GenBank/DDBJ databases">
        <title>Draft genome of a novel marine cyanobacterium (Chroococcales) isolated from South Atlantic Ocean.</title>
        <authorList>
            <person name="Rigonato J."/>
            <person name="Alvarenga D.O."/>
            <person name="Branco L.H."/>
            <person name="Varani A.M."/>
            <person name="Brandini F.P."/>
            <person name="Fiore M.F."/>
        </authorList>
    </citation>
    <scope>NUCLEOTIDE SEQUENCE [LARGE SCALE GENOMIC DNA]</scope>
    <source>
        <strain evidence="5 6">CENA595</strain>
    </source>
</reference>
<dbReference type="RefSeq" id="WP_045055786.1">
    <property type="nucleotide sequence ID" value="NZ_CAWMDP010000006.1"/>
</dbReference>
<evidence type="ECO:0000256" key="3">
    <source>
        <dbReference type="RuleBase" id="RU362026"/>
    </source>
</evidence>
<protein>
    <recommendedName>
        <fullName evidence="3">Methyltransferase</fullName>
        <ecNumber evidence="3">2.1.1.-</ecNumber>
    </recommendedName>
</protein>
<gene>
    <name evidence="5" type="ORF">UH38_16540</name>
</gene>
<name>A0A0D8ZQB6_9CYAN</name>
<evidence type="ECO:0000259" key="4">
    <source>
        <dbReference type="Pfam" id="PF01555"/>
    </source>
</evidence>
<dbReference type="SUPFAM" id="SSF53335">
    <property type="entry name" value="S-adenosyl-L-methionine-dependent methyltransferases"/>
    <property type="match status" value="1"/>
</dbReference>
<dbReference type="EC" id="2.1.1.-" evidence="3"/>
<keyword evidence="1 5" id="KW-0489">Methyltransferase</keyword>